<evidence type="ECO:0000313" key="3">
    <source>
        <dbReference type="Proteomes" id="UP000253740"/>
    </source>
</evidence>
<dbReference type="STRING" id="1475481.GCA_000953855_00597"/>
<dbReference type="RefSeq" id="WP_062534948.1">
    <property type="nucleotide sequence ID" value="NZ_DF970157.1"/>
</dbReference>
<dbReference type="Proteomes" id="UP000253740">
    <property type="component" value="Unassembled WGS sequence"/>
</dbReference>
<dbReference type="EMBL" id="DF970157">
    <property type="protein sequence ID" value="GAP65300.1"/>
    <property type="molecule type" value="Genomic_DNA"/>
</dbReference>
<feature type="chain" id="PRO_5005514822" evidence="1">
    <location>
        <begin position="20"/>
        <end position="336"/>
    </location>
</feature>
<keyword evidence="3" id="KW-1185">Reference proteome</keyword>
<dbReference type="AlphaFoldDB" id="A0A0K8QK34"/>
<reference evidence="2" key="1">
    <citation type="submission" date="2015-08" db="EMBL/GenBank/DDBJ databases">
        <title>Complete DNA Sequence of Pseudomonas syringae pv. actinidiae, the Causal Agent of Kiwifruit Canker Disease.</title>
        <authorList>
            <person name="Rikkerink E.H.A."/>
            <person name="Fineran P.C."/>
        </authorList>
    </citation>
    <scope>NUCLEOTIDE SEQUENCE</scope>
    <source>
        <strain evidence="2">SkMP5</strain>
    </source>
</reference>
<evidence type="ECO:0000313" key="2">
    <source>
        <dbReference type="EMBL" id="GAP65300.1"/>
    </source>
</evidence>
<keyword evidence="1" id="KW-0732">Signal</keyword>
<protein>
    <submittedName>
        <fullName evidence="2">Uncharacterized protein</fullName>
    </submittedName>
</protein>
<proteinExistence type="predicted"/>
<sequence length="336" mass="35053">MPKTALLLCLLAVATGARAQDASPAPQPLAHIGDATERAPDATALQAWRADAAKALAASDDAGALITASMLALAAHDAATATRALQRAVERAPKDPDVAWMAVWRCADVASCAHARENLHALEADNAAAWLPDLYAATQADDAERIAQALQGMAAGKRYDDHQMHLLPRVLDALGLVPTPAGVQEGADAGALRAAEAMALTSVAAIPPLRPLGAACNGAPDAARAALCLRVAERMQQGTSLMAQMVGEGLARRLLRDPQPLAALVARQRTRAWRMQKMAGLMRELAHDPALAQAWTAAMRGHAREDEAVAALLAARGIPDRPPAGWQPAGAAQHEP</sequence>
<organism evidence="2">
    <name type="scientific">Mizugakiibacter sediminis</name>
    <dbReference type="NCBI Taxonomy" id="1475481"/>
    <lineage>
        <taxon>Bacteria</taxon>
        <taxon>Pseudomonadati</taxon>
        <taxon>Pseudomonadota</taxon>
        <taxon>Gammaproteobacteria</taxon>
        <taxon>Lysobacterales</taxon>
        <taxon>Rhodanobacteraceae</taxon>
        <taxon>Mizugakiibacter</taxon>
    </lineage>
</organism>
<name>A0A0K8QK34_9GAMM</name>
<feature type="signal peptide" evidence="1">
    <location>
        <begin position="1"/>
        <end position="19"/>
    </location>
</feature>
<gene>
    <name evidence="2" type="ORF">MBSD_n0589</name>
</gene>
<accession>A0A0K8QK34</accession>
<evidence type="ECO:0000256" key="1">
    <source>
        <dbReference type="SAM" id="SignalP"/>
    </source>
</evidence>
<dbReference type="OrthoDB" id="5981244at2"/>